<feature type="transmembrane region" description="Helical" evidence="1">
    <location>
        <begin position="87"/>
        <end position="111"/>
    </location>
</feature>
<evidence type="ECO:0000256" key="1">
    <source>
        <dbReference type="SAM" id="Phobius"/>
    </source>
</evidence>
<protein>
    <submittedName>
        <fullName evidence="2">Uncharacterized protein</fullName>
    </submittedName>
</protein>
<keyword evidence="1" id="KW-0472">Membrane</keyword>
<evidence type="ECO:0000313" key="3">
    <source>
        <dbReference type="Proteomes" id="UP000253628"/>
    </source>
</evidence>
<dbReference type="Proteomes" id="UP000253628">
    <property type="component" value="Unassembled WGS sequence"/>
</dbReference>
<keyword evidence="1" id="KW-0812">Transmembrane</keyword>
<proteinExistence type="predicted"/>
<keyword evidence="3" id="KW-1185">Reference proteome</keyword>
<reference evidence="2 3" key="1">
    <citation type="submission" date="2018-06" db="EMBL/GenBank/DDBJ databases">
        <title>Genomic Encyclopedia of Type Strains, Phase IV (KMG-IV): sequencing the most valuable type-strain genomes for metagenomic binning, comparative biology and taxonomic classification.</title>
        <authorList>
            <person name="Goeker M."/>
        </authorList>
    </citation>
    <scope>NUCLEOTIDE SEQUENCE [LARGE SCALE GENOMIC DNA]</scope>
    <source>
        <strain evidence="2 3">DSM 25520</strain>
    </source>
</reference>
<organism evidence="2 3">
    <name type="scientific">Eoetvoesiella caeni</name>
    <dbReference type="NCBI Taxonomy" id="645616"/>
    <lineage>
        <taxon>Bacteria</taxon>
        <taxon>Pseudomonadati</taxon>
        <taxon>Pseudomonadota</taxon>
        <taxon>Betaproteobacteria</taxon>
        <taxon>Burkholderiales</taxon>
        <taxon>Alcaligenaceae</taxon>
        <taxon>Eoetvoesiella</taxon>
    </lineage>
</organism>
<dbReference type="AlphaFoldDB" id="A0A366HFV7"/>
<feature type="transmembrane region" description="Helical" evidence="1">
    <location>
        <begin position="48"/>
        <end position="67"/>
    </location>
</feature>
<gene>
    <name evidence="2" type="ORF">DFR37_103359</name>
</gene>
<name>A0A366HFV7_9BURK</name>
<dbReference type="EMBL" id="QNRQ01000003">
    <property type="protein sequence ID" value="RBP41014.1"/>
    <property type="molecule type" value="Genomic_DNA"/>
</dbReference>
<feature type="transmembrane region" description="Helical" evidence="1">
    <location>
        <begin position="15"/>
        <end position="36"/>
    </location>
</feature>
<accession>A0A366HFV7</accession>
<evidence type="ECO:0000313" key="2">
    <source>
        <dbReference type="EMBL" id="RBP41014.1"/>
    </source>
</evidence>
<comment type="caution">
    <text evidence="2">The sequence shown here is derived from an EMBL/GenBank/DDBJ whole genome shotgun (WGS) entry which is preliminary data.</text>
</comment>
<keyword evidence="1" id="KW-1133">Transmembrane helix</keyword>
<sequence>MFRPLSSMLMLGFKYLAWLNGLGLLLVLLCALGLIATDFSPEWLRFPLLAFSSGVLLCGLSLLWAYLAQVSLFTQFLAGYARRTHWVPLTCMIVAYCLSLVAFLVGCWLIVYLAGASYQASDDAAGPSSEAMPYSQSGDANNNFIYVGKERTVQFLAIR</sequence>